<dbReference type="InterPro" id="IPR045735">
    <property type="entry name" value="Spore_III_AA_AAA+_ATPase"/>
</dbReference>
<dbReference type="Pfam" id="PF19568">
    <property type="entry name" value="Spore_III_AA"/>
    <property type="match status" value="1"/>
</dbReference>
<keyword evidence="1" id="KW-0547">Nucleotide-binding</keyword>
<dbReference type="PANTHER" id="PTHR20953">
    <property type="entry name" value="KINASE-RELATED"/>
    <property type="match status" value="1"/>
</dbReference>
<proteinExistence type="predicted"/>
<dbReference type="InterPro" id="IPR003593">
    <property type="entry name" value="AAA+_ATPase"/>
</dbReference>
<keyword evidence="2" id="KW-0067">ATP-binding</keyword>
<dbReference type="PANTHER" id="PTHR20953:SF3">
    <property type="entry name" value="P-LOOP CONTAINING NUCLEOSIDE TRIPHOSPHATE HYDROLASES SUPERFAMILY PROTEIN"/>
    <property type="match status" value="1"/>
</dbReference>
<dbReference type="KEGG" id="fcz:IMF26_02370"/>
<reference evidence="4" key="2">
    <citation type="journal article" date="2023" name="Biology">
        <title>Prokaryotic Life Associated with Coal-Fire Gas Vents Revealed by Metagenomics.</title>
        <authorList>
            <person name="Kadnikov V.V."/>
            <person name="Mardanov A.V."/>
            <person name="Beletsky A.V."/>
            <person name="Karnachuk O.V."/>
            <person name="Ravin N.V."/>
        </authorList>
    </citation>
    <scope>NUCLEOTIDE SEQUENCE</scope>
    <source>
        <strain evidence="4">Bu02</strain>
    </source>
</reference>
<dbReference type="SUPFAM" id="SSF52540">
    <property type="entry name" value="P-loop containing nucleoside triphosphate hydrolases"/>
    <property type="match status" value="1"/>
</dbReference>
<accession>A0AAT9LDH0</accession>
<dbReference type="EMBL" id="CP062796">
    <property type="protein sequence ID" value="QUL98938.1"/>
    <property type="molecule type" value="Genomic_DNA"/>
</dbReference>
<dbReference type="SMART" id="SM00382">
    <property type="entry name" value="AAA"/>
    <property type="match status" value="1"/>
</dbReference>
<sequence>MTLRRPAEDPLERDILPFFPERIRDAISEWLARNPHLKDTIIEVRLRKGLPVCIVHREGDVLLPGRNGQARRDGGYLTASSEDIERTLALVTDCSYYALENEFSGGYITIPGGHRVGLSGQMVSWGDGEIKLREVSGLNFRVAREVKGVAEDLVPRLLKTEDRTGFRRIASTLIISPPGCGKTTLLRDICRILGEGRPGLSLPPSQVGIVDERSEIAASFGGVPQLDVGPRADVLDRCPKARGMIMLLRSMAPRVIVTDEIGSEEDARAVALALCGGVSVIASCHGQDLEDVRARPHSSWLVSSGYFEMAVVLSRRKGPGTIEYLGEIW</sequence>
<feature type="domain" description="AAA+ ATPase" evidence="3">
    <location>
        <begin position="168"/>
        <end position="305"/>
    </location>
</feature>
<dbReference type="CDD" id="cd00267">
    <property type="entry name" value="ABC_ATPase"/>
    <property type="match status" value="1"/>
</dbReference>
<evidence type="ECO:0000256" key="1">
    <source>
        <dbReference type="ARBA" id="ARBA00022741"/>
    </source>
</evidence>
<dbReference type="GO" id="GO:0005524">
    <property type="term" value="F:ATP binding"/>
    <property type="evidence" value="ECO:0007669"/>
    <property type="project" value="UniProtKB-KW"/>
</dbReference>
<dbReference type="NCBIfam" id="TIGR02858">
    <property type="entry name" value="spore_III_AA"/>
    <property type="match status" value="1"/>
</dbReference>
<organism evidence="4">
    <name type="scientific">Candidatus Fermentithermobacillus carboniphilus</name>
    <dbReference type="NCBI Taxonomy" id="3085328"/>
    <lineage>
        <taxon>Bacteria</taxon>
        <taxon>Bacillati</taxon>
        <taxon>Bacillota</taxon>
        <taxon>Candidatus Fermentithermobacillia</taxon>
        <taxon>Candidatus Fermentithermobacillales</taxon>
        <taxon>Candidatus Fermentithermobacillaceae</taxon>
        <taxon>Candidatus Fermentithermobacillus</taxon>
    </lineage>
</organism>
<dbReference type="InterPro" id="IPR014217">
    <property type="entry name" value="Spore_III_AA"/>
</dbReference>
<evidence type="ECO:0000313" key="4">
    <source>
        <dbReference type="EMBL" id="QUL98938.1"/>
    </source>
</evidence>
<dbReference type="Gene3D" id="3.40.50.300">
    <property type="entry name" value="P-loop containing nucleotide triphosphate hydrolases"/>
    <property type="match status" value="1"/>
</dbReference>
<protein>
    <submittedName>
        <fullName evidence="4">Stage III sporulation protein AA</fullName>
    </submittedName>
</protein>
<dbReference type="AlphaFoldDB" id="A0AAT9LDH0"/>
<gene>
    <name evidence="4" type="primary">spoIIIAA</name>
    <name evidence="4" type="ORF">IMF26_02370</name>
</gene>
<name>A0AAT9LDH0_9FIRM</name>
<reference evidence="4" key="1">
    <citation type="submission" date="2020-10" db="EMBL/GenBank/DDBJ databases">
        <authorList>
            <person name="Kadnikov V."/>
            <person name="Beletsky A.V."/>
            <person name="Mardanov A.V."/>
            <person name="Karnachuk O.V."/>
            <person name="Ravin N.V."/>
        </authorList>
    </citation>
    <scope>NUCLEOTIDE SEQUENCE</scope>
    <source>
        <strain evidence="4">Bu02</strain>
    </source>
</reference>
<dbReference type="InterPro" id="IPR027417">
    <property type="entry name" value="P-loop_NTPase"/>
</dbReference>
<evidence type="ECO:0000259" key="3">
    <source>
        <dbReference type="SMART" id="SM00382"/>
    </source>
</evidence>
<evidence type="ECO:0000256" key="2">
    <source>
        <dbReference type="ARBA" id="ARBA00022840"/>
    </source>
</evidence>